<gene>
    <name evidence="1" type="ORF">BO66DRAFT_69046</name>
</gene>
<proteinExistence type="predicted"/>
<accession>A0ACD1HMQ0</accession>
<reference evidence="1" key="1">
    <citation type="submission" date="2018-02" db="EMBL/GenBank/DDBJ databases">
        <title>The genomes of Aspergillus section Nigri reveals drivers in fungal speciation.</title>
        <authorList>
            <consortium name="DOE Joint Genome Institute"/>
            <person name="Vesth T.C."/>
            <person name="Nybo J."/>
            <person name="Theobald S."/>
            <person name="Brandl J."/>
            <person name="Frisvad J.C."/>
            <person name="Nielsen K.F."/>
            <person name="Lyhne E.K."/>
            <person name="Kogle M.E."/>
            <person name="Kuo A."/>
            <person name="Riley R."/>
            <person name="Clum A."/>
            <person name="Nolan M."/>
            <person name="Lipzen A."/>
            <person name="Salamov A."/>
            <person name="Henrissat B."/>
            <person name="Wiebenga A."/>
            <person name="De vries R.P."/>
            <person name="Grigoriev I.V."/>
            <person name="Mortensen U.H."/>
            <person name="Andersen M.R."/>
            <person name="Baker S.E."/>
        </authorList>
    </citation>
    <scope>NUCLEOTIDE SEQUENCE</scope>
    <source>
        <strain evidence="1">CBS 121060</strain>
    </source>
</reference>
<evidence type="ECO:0000313" key="1">
    <source>
        <dbReference type="EMBL" id="RAH74885.1"/>
    </source>
</evidence>
<sequence length="161" mass="17766">MLRCLPTIGQGSSIWQGARSHVITFPNKFPSYGRFLACPIICFRNSFSLGSKINAMSLMGRSTFKNGPLSDEPPSSSFRKNLISDTSSGWRICLSGVRKRRLAVSTIPNAPDISVRHAMCWRTVNSAGENDSTFQACSNASILVHSVRHGSRLLNRPRHES</sequence>
<evidence type="ECO:0000313" key="2">
    <source>
        <dbReference type="Proteomes" id="UP000249661"/>
    </source>
</evidence>
<keyword evidence="2" id="KW-1185">Reference proteome</keyword>
<dbReference type="Proteomes" id="UP000249661">
    <property type="component" value="Unassembled WGS sequence"/>
</dbReference>
<name>A0ACD1HMQ0_9EURO</name>
<protein>
    <submittedName>
        <fullName evidence="1">Uncharacterized protein</fullName>
    </submittedName>
</protein>
<organism evidence="1 2">
    <name type="scientific">Aspergillus aculeatinus CBS 121060</name>
    <dbReference type="NCBI Taxonomy" id="1448322"/>
    <lineage>
        <taxon>Eukaryota</taxon>
        <taxon>Fungi</taxon>
        <taxon>Dikarya</taxon>
        <taxon>Ascomycota</taxon>
        <taxon>Pezizomycotina</taxon>
        <taxon>Eurotiomycetes</taxon>
        <taxon>Eurotiomycetidae</taxon>
        <taxon>Eurotiales</taxon>
        <taxon>Aspergillaceae</taxon>
        <taxon>Aspergillus</taxon>
        <taxon>Aspergillus subgen. Circumdati</taxon>
    </lineage>
</organism>
<dbReference type="EMBL" id="KZ824934">
    <property type="protein sequence ID" value="RAH74885.1"/>
    <property type="molecule type" value="Genomic_DNA"/>
</dbReference>